<organism evidence="2">
    <name type="scientific">Heterobasidion partitivirus 11</name>
    <dbReference type="NCBI Taxonomy" id="2172534"/>
    <lineage>
        <taxon>Viruses</taxon>
        <taxon>Riboviria</taxon>
        <taxon>Orthornavirae</taxon>
        <taxon>Pisuviricota</taxon>
        <taxon>Duplopiviricetes</taxon>
        <taxon>Durnavirales</taxon>
        <taxon>Partitiviridae</taxon>
        <taxon>Alphapartitivirus</taxon>
    </lineage>
</organism>
<feature type="region of interest" description="Disordered" evidence="1">
    <location>
        <begin position="1"/>
        <end position="31"/>
    </location>
</feature>
<reference evidence="2" key="1">
    <citation type="submission" date="2018-02" db="EMBL/GenBank/DDBJ databases">
        <title>Putative capsid proteins of two alphapartitiviruses infecting Heterobasidion spp.</title>
        <authorList>
            <person name="Kashif M."/>
            <person name="Vainio E.J."/>
        </authorList>
    </citation>
    <scope>NUCLEOTIDE SEQUENCE</scope>
    <source>
        <strain evidence="2">HetPV11-pa1</strain>
    </source>
</reference>
<protein>
    <submittedName>
        <fullName evidence="2">Putative capsid protein</fullName>
    </submittedName>
</protein>
<accession>A0A2S1B7E8</accession>
<name>A0A2S1B7E8_9VIRU</name>
<evidence type="ECO:0000256" key="1">
    <source>
        <dbReference type="SAM" id="MobiDB-lite"/>
    </source>
</evidence>
<sequence length="495" mass="53417">MASKDATLPPLVPSGPGQPVQQPIDTQKAPEPDIRDIAASSHLPNVPVAVSASSKLSTITAALGYNRFHDSTFGISSMVPNFMLFSWIISALDRTMLNTYRFGQSSPDWHPLLTQIYYGIVFVVHILRVRRSAQTITADEYTFLEWFEGTFPLSSLPIAGPLKHFLQSITVCSGPSKFYGNIAPDTPSSWTLTAANAFTFGAPDLHFNSCFPAIRYLLDEIVAMTDAAQHQANFDPNNAEHWRRFHLPFNNVFGAATANEHYFSFPGFTGLLPLPATQMVTFFHASQGTPYPPRVAAAAGNMTSIAEFCGLANHGVQQSAWFPIVVNLMQRHAQFFKDSTSLANISTVGLGAHVPTVTPAANPHLSLVNAAAGQLIVPVAAVAAVPAAGGAPATPAVLAGWRATARPHHLRVAAASRMNTLHLLAEQFSLLSCVNIDFTGLAARGGNYHTLPAAANVRQGPLWNLPVVKTHAEIDVYNQIVTFLVATFHSDTRFT</sequence>
<evidence type="ECO:0000313" key="2">
    <source>
        <dbReference type="EMBL" id="AWC68507.1"/>
    </source>
</evidence>
<dbReference type="EMBL" id="MG948858">
    <property type="protein sequence ID" value="AWC68507.1"/>
    <property type="molecule type" value="Genomic_RNA"/>
</dbReference>
<proteinExistence type="predicted"/>
<feature type="compositionally biased region" description="Low complexity" evidence="1">
    <location>
        <begin position="14"/>
        <end position="23"/>
    </location>
</feature>